<reference evidence="2 3" key="1">
    <citation type="submission" date="2019-04" db="EMBL/GenBank/DDBJ databases">
        <title>Rhodococcus oryzae sp. nov., a novel actinomycete isolated from rhizosphere soil of rice (Oryza sativa L.).</title>
        <authorList>
            <person name="Li C."/>
        </authorList>
    </citation>
    <scope>NUCLEOTIDE SEQUENCE [LARGE SCALE GENOMIC DNA]</scope>
    <source>
        <strain evidence="2 3">NEAU-CX67</strain>
    </source>
</reference>
<proteinExistence type="predicted"/>
<evidence type="ECO:0000259" key="1">
    <source>
        <dbReference type="PROSITE" id="PS51464"/>
    </source>
</evidence>
<dbReference type="PANTHER" id="PTHR30390">
    <property type="entry name" value="SEDOHEPTULOSE 7-PHOSPHATE ISOMERASE / DNAA INITIATOR-ASSOCIATING FACTOR FOR REPLICATION INITIATION"/>
    <property type="match status" value="1"/>
</dbReference>
<dbReference type="PROSITE" id="PS51464">
    <property type="entry name" value="SIS"/>
    <property type="match status" value="1"/>
</dbReference>
<dbReference type="CDD" id="cd05006">
    <property type="entry name" value="SIS_GmhA"/>
    <property type="match status" value="1"/>
</dbReference>
<evidence type="ECO:0000313" key="3">
    <source>
        <dbReference type="Proteomes" id="UP000305109"/>
    </source>
</evidence>
<sequence length="229" mass="24363">MSEQESTNFLYPFIDAEENDADALLTDLAASARSKAAESARLQRVSLEEWGEGITSAGARMAERFRAGARLYTFGNGGSSTDAATLASLFSRPARGRPVAAWSLAADQAVVTALGNDVGFELIFSRQIIAHAKPVDIAIALSTSGNSDDLMTALAEARKRGLLTVGFAGHDGGRMSTSSDLDFCFTIRSQSIHRIQESHALVGYQLWSAVQDNLAKPTPGPRETTGGPR</sequence>
<evidence type="ECO:0000313" key="2">
    <source>
        <dbReference type="EMBL" id="TJZ78534.1"/>
    </source>
</evidence>
<dbReference type="InterPro" id="IPR001347">
    <property type="entry name" value="SIS_dom"/>
</dbReference>
<gene>
    <name evidence="2" type="ORF">FCG67_10935</name>
</gene>
<feature type="domain" description="SIS" evidence="1">
    <location>
        <begin position="61"/>
        <end position="219"/>
    </location>
</feature>
<dbReference type="Pfam" id="PF13580">
    <property type="entry name" value="SIS_2"/>
    <property type="match status" value="1"/>
</dbReference>
<dbReference type="InterPro" id="IPR050099">
    <property type="entry name" value="SIS_GmhA/DiaA_subfam"/>
</dbReference>
<dbReference type="EMBL" id="SUMD01000004">
    <property type="protein sequence ID" value="TJZ78534.1"/>
    <property type="molecule type" value="Genomic_DNA"/>
</dbReference>
<dbReference type="Proteomes" id="UP000305109">
    <property type="component" value="Unassembled WGS sequence"/>
</dbReference>
<name>A0ABY2RNX0_9NOCA</name>
<dbReference type="InterPro" id="IPR046348">
    <property type="entry name" value="SIS_dom_sf"/>
</dbReference>
<accession>A0ABY2RNX0</accession>
<organism evidence="2 3">
    <name type="scientific">Rhodococcus oryzae</name>
    <dbReference type="NCBI Taxonomy" id="2571143"/>
    <lineage>
        <taxon>Bacteria</taxon>
        <taxon>Bacillati</taxon>
        <taxon>Actinomycetota</taxon>
        <taxon>Actinomycetes</taxon>
        <taxon>Mycobacteriales</taxon>
        <taxon>Nocardiaceae</taxon>
        <taxon>Rhodococcus</taxon>
    </lineage>
</organism>
<dbReference type="SUPFAM" id="SSF53697">
    <property type="entry name" value="SIS domain"/>
    <property type="match status" value="1"/>
</dbReference>
<dbReference type="Gene3D" id="3.40.50.10490">
    <property type="entry name" value="Glucose-6-phosphate isomerase like protein, domain 1"/>
    <property type="match status" value="1"/>
</dbReference>
<dbReference type="InterPro" id="IPR035461">
    <property type="entry name" value="GmhA/DiaA"/>
</dbReference>
<dbReference type="RefSeq" id="WP_136909692.1">
    <property type="nucleotide sequence ID" value="NZ_SUMD01000004.1"/>
</dbReference>
<protein>
    <submittedName>
        <fullName evidence="2">SIS domain-containing protein</fullName>
    </submittedName>
</protein>
<comment type="caution">
    <text evidence="2">The sequence shown here is derived from an EMBL/GenBank/DDBJ whole genome shotgun (WGS) entry which is preliminary data.</text>
</comment>
<keyword evidence="3" id="KW-1185">Reference proteome</keyword>